<sequence>MFRQSVSNRKEREDDIRASLRNIAHRIRRRKVAGTLVTARIGGTETRVTTDRDGYFRVHLHPHDVPSSYSPWRSVELSLDAAPAVRAEAQVYIPPTNCRFVVISDIDDTIMHTGVANKLKMLWRLFVADAESRVAFPGAAALCRALHTGVTGDDANPMLYVSRAPWGIYDMLDEFFRQHEIPVGPVLFLREWGLSWRHPLPRRAEDHKRELISHMLALYRDLPFVLIGDSGQHDPEVYAQVVADHPGRVLAVYIRNVSRGAGRVAEIEHLAATVAAAGSSLVLAADSDAMAQHAGGLGLIAPEGGQAVSAERAAAGAAEVVAETQQVVGPTAAATSQKVADGKLKSVLEEGSDTPLNVVVEPANRGGLSTPSDAN</sequence>
<reference evidence="4" key="4">
    <citation type="submission" date="2023-01" db="EMBL/GenBank/DDBJ databases">
        <title>Draft genome sequence of Methylobacterium oxalidis strain NBRC 107715.</title>
        <authorList>
            <person name="Sun Q."/>
            <person name="Mori K."/>
        </authorList>
    </citation>
    <scope>NUCLEOTIDE SEQUENCE</scope>
    <source>
        <strain evidence="4">NBRC 107715</strain>
    </source>
</reference>
<dbReference type="PANTHER" id="PTHR28208:SF3">
    <property type="entry name" value="PHOSPHATIDATE PHOSPHATASE APP1"/>
    <property type="match status" value="1"/>
</dbReference>
<reference evidence="6" key="2">
    <citation type="journal article" date="2019" name="Int. J. Syst. Evol. Microbiol.">
        <title>The Global Catalogue of Microorganisms (GCM) 10K type strain sequencing project: providing services to taxonomists for standard genome sequencing and annotation.</title>
        <authorList>
            <consortium name="The Broad Institute Genomics Platform"/>
            <consortium name="The Broad Institute Genome Sequencing Center for Infectious Disease"/>
            <person name="Wu L."/>
            <person name="Ma J."/>
        </authorList>
    </citation>
    <scope>NUCLEOTIDE SEQUENCE [LARGE SCALE GENOMIC DNA]</scope>
    <source>
        <strain evidence="6">NBRC 107715</strain>
    </source>
</reference>
<dbReference type="EMBL" id="BSPK01000062">
    <property type="protein sequence ID" value="GLS65141.1"/>
    <property type="molecule type" value="Genomic_DNA"/>
</dbReference>
<name>A0A512JBG8_9HYPH</name>
<reference evidence="4" key="1">
    <citation type="journal article" date="2014" name="Int. J. Syst. Evol. Microbiol.">
        <title>Complete genome of a new Firmicutes species belonging to the dominant human colonic microbiota ('Ruminococcus bicirculans') reveals two chromosomes and a selective capacity to utilize plant glucans.</title>
        <authorList>
            <consortium name="NISC Comparative Sequencing Program"/>
            <person name="Wegmann U."/>
            <person name="Louis P."/>
            <person name="Goesmann A."/>
            <person name="Henrissat B."/>
            <person name="Duncan S.H."/>
            <person name="Flint H.J."/>
        </authorList>
    </citation>
    <scope>NUCLEOTIDE SEQUENCE</scope>
    <source>
        <strain evidence="4">NBRC 107715</strain>
    </source>
</reference>
<organism evidence="3 5">
    <name type="scientific">Methylobacterium oxalidis</name>
    <dbReference type="NCBI Taxonomy" id="944322"/>
    <lineage>
        <taxon>Bacteria</taxon>
        <taxon>Pseudomonadati</taxon>
        <taxon>Pseudomonadota</taxon>
        <taxon>Alphaproteobacteria</taxon>
        <taxon>Hyphomicrobiales</taxon>
        <taxon>Methylobacteriaceae</taxon>
        <taxon>Methylobacterium</taxon>
    </lineage>
</organism>
<accession>A0A512JBG8</accession>
<feature type="domain" description="Phosphatidate phosphatase APP1 catalytic" evidence="2">
    <location>
        <begin position="101"/>
        <end position="256"/>
    </location>
</feature>
<dbReference type="InterPro" id="IPR019236">
    <property type="entry name" value="APP1_cat"/>
</dbReference>
<dbReference type="EMBL" id="BJZU01000145">
    <property type="protein sequence ID" value="GEP07296.1"/>
    <property type="molecule type" value="Genomic_DNA"/>
</dbReference>
<evidence type="ECO:0000313" key="4">
    <source>
        <dbReference type="EMBL" id="GLS65141.1"/>
    </source>
</evidence>
<dbReference type="GO" id="GO:0008195">
    <property type="term" value="F:phosphatidate phosphatase activity"/>
    <property type="evidence" value="ECO:0007669"/>
    <property type="project" value="InterPro"/>
</dbReference>
<comment type="caution">
    <text evidence="3">The sequence shown here is derived from an EMBL/GenBank/DDBJ whole genome shotgun (WGS) entry which is preliminary data.</text>
</comment>
<dbReference type="InterPro" id="IPR052935">
    <property type="entry name" value="Mg2+_PAP"/>
</dbReference>
<evidence type="ECO:0000313" key="3">
    <source>
        <dbReference type="EMBL" id="GEP07296.1"/>
    </source>
</evidence>
<evidence type="ECO:0000313" key="6">
    <source>
        <dbReference type="Proteomes" id="UP001156856"/>
    </source>
</evidence>
<reference evidence="3 5" key="3">
    <citation type="submission" date="2019-07" db="EMBL/GenBank/DDBJ databases">
        <title>Whole genome shotgun sequence of Methylobacterium oxalidis NBRC 107715.</title>
        <authorList>
            <person name="Hosoyama A."/>
            <person name="Uohara A."/>
            <person name="Ohji S."/>
            <person name="Ichikawa N."/>
        </authorList>
    </citation>
    <scope>NUCLEOTIDE SEQUENCE [LARGE SCALE GENOMIC DNA]</scope>
    <source>
        <strain evidence="3 5">NBRC 107715</strain>
    </source>
</reference>
<proteinExistence type="predicted"/>
<evidence type="ECO:0000259" key="2">
    <source>
        <dbReference type="Pfam" id="PF09949"/>
    </source>
</evidence>
<dbReference type="PANTHER" id="PTHR28208">
    <property type="entry name" value="PHOSPHATIDATE PHOSPHATASE APP1"/>
    <property type="match status" value="1"/>
</dbReference>
<keyword evidence="6" id="KW-1185">Reference proteome</keyword>
<feature type="region of interest" description="Disordered" evidence="1">
    <location>
        <begin position="351"/>
        <end position="375"/>
    </location>
</feature>
<evidence type="ECO:0000313" key="5">
    <source>
        <dbReference type="Proteomes" id="UP000321960"/>
    </source>
</evidence>
<protein>
    <recommendedName>
        <fullName evidence="2">Phosphatidate phosphatase APP1 catalytic domain-containing protein</fullName>
    </recommendedName>
</protein>
<dbReference type="Proteomes" id="UP001156856">
    <property type="component" value="Unassembled WGS sequence"/>
</dbReference>
<dbReference type="Pfam" id="PF09949">
    <property type="entry name" value="APP1_cat"/>
    <property type="match status" value="1"/>
</dbReference>
<evidence type="ECO:0000256" key="1">
    <source>
        <dbReference type="SAM" id="MobiDB-lite"/>
    </source>
</evidence>
<dbReference type="AlphaFoldDB" id="A0A512JBG8"/>
<dbReference type="Proteomes" id="UP000321960">
    <property type="component" value="Unassembled WGS sequence"/>
</dbReference>
<gene>
    <name evidence="4" type="ORF">GCM10007888_35230</name>
    <name evidence="3" type="ORF">MOX02_53340</name>
</gene>